<evidence type="ECO:0000259" key="1">
    <source>
        <dbReference type="Pfam" id="PF20097"/>
    </source>
</evidence>
<evidence type="ECO:0000313" key="2">
    <source>
        <dbReference type="EMBL" id="QCI57991.1"/>
    </source>
</evidence>
<dbReference type="EMBL" id="CP034413">
    <property type="protein sequence ID" value="QCI57991.1"/>
    <property type="molecule type" value="Genomic_DNA"/>
</dbReference>
<organism evidence="2 3">
    <name type="scientific">Dysosmobacter welbionis</name>
    <dbReference type="NCBI Taxonomy" id="2093857"/>
    <lineage>
        <taxon>Bacteria</taxon>
        <taxon>Bacillati</taxon>
        <taxon>Bacillota</taxon>
        <taxon>Clostridia</taxon>
        <taxon>Eubacteriales</taxon>
        <taxon>Oscillospiraceae</taxon>
        <taxon>Dysosmobacter</taxon>
    </lineage>
</organism>
<reference evidence="3" key="1">
    <citation type="submission" date="2018-12" db="EMBL/GenBank/DDBJ databases">
        <title>Dusodibacter welbiota gen. nov., sp. nov., isolated from human faeces and emended description of the Oscillibacter genus.</title>
        <authorList>
            <person name="Le Roy T."/>
            <person name="Van der Smissen P."/>
            <person name="Delzenne N."/>
            <person name="Muccioli G."/>
            <person name="Collet J.F."/>
            <person name="Cani P.D."/>
        </authorList>
    </citation>
    <scope>NUCLEOTIDE SEQUENCE [LARGE SCALE GENOMIC DNA]</scope>
    <source>
        <strain evidence="3">J115</strain>
    </source>
</reference>
<gene>
    <name evidence="2" type="ORF">EIO64_01125</name>
</gene>
<dbReference type="RefSeq" id="WP_036631295.1">
    <property type="nucleotide sequence ID" value="NZ_CP034413.3"/>
</dbReference>
<accession>A0A4D7AK09</accession>
<name>A0A4D7AK09_9FIRM</name>
<dbReference type="InterPro" id="IPR045504">
    <property type="entry name" value="DUF6487"/>
</dbReference>
<dbReference type="AlphaFoldDB" id="A0A4D7AK09"/>
<keyword evidence="3" id="KW-1185">Reference proteome</keyword>
<proteinExistence type="predicted"/>
<feature type="domain" description="DUF6487" evidence="1">
    <location>
        <begin position="3"/>
        <end position="77"/>
    </location>
</feature>
<dbReference type="Proteomes" id="UP000298642">
    <property type="component" value="Chromosome"/>
</dbReference>
<dbReference type="KEGG" id="obj:EIO64_01125"/>
<dbReference type="Pfam" id="PF20097">
    <property type="entry name" value="DUF6487"/>
    <property type="match status" value="1"/>
</dbReference>
<evidence type="ECO:0000313" key="3">
    <source>
        <dbReference type="Proteomes" id="UP000298642"/>
    </source>
</evidence>
<protein>
    <recommendedName>
        <fullName evidence="1">DUF6487 domain-containing protein</fullName>
    </recommendedName>
</protein>
<sequence>MNCPVCGKEMEKGHVITKNSIGLFFMPGEKDLRTFYTRRNIEADGGIVLDGPMTFRYNRTWLPAWVCRTCKKIVMEYW</sequence>